<dbReference type="PANTHER" id="PTHR34876:SF4">
    <property type="entry name" value="1,4-BETA-D-GLUCAN CELLOBIOHYDROLASE C-RELATED"/>
    <property type="match status" value="1"/>
</dbReference>
<dbReference type="GO" id="GO:0030248">
    <property type="term" value="F:cellulose binding"/>
    <property type="evidence" value="ECO:0007669"/>
    <property type="project" value="InterPro"/>
</dbReference>
<evidence type="ECO:0000256" key="7">
    <source>
        <dbReference type="ARBA" id="ARBA00023326"/>
    </source>
</evidence>
<keyword evidence="5 12" id="KW-0119">Carbohydrate metabolism</keyword>
<dbReference type="PROSITE" id="PS51164">
    <property type="entry name" value="CBM1_2"/>
    <property type="match status" value="1"/>
</dbReference>
<feature type="binding site" evidence="9">
    <location>
        <position position="327"/>
    </location>
    <ligand>
        <name>substrate</name>
    </ligand>
</feature>
<dbReference type="SUPFAM" id="SSF57180">
    <property type="entry name" value="Cellulose-binding domain"/>
    <property type="match status" value="1"/>
</dbReference>
<dbReference type="Pfam" id="PF00734">
    <property type="entry name" value="CBM_1"/>
    <property type="match status" value="1"/>
</dbReference>
<reference evidence="14" key="1">
    <citation type="submission" date="2023-06" db="EMBL/GenBank/DDBJ databases">
        <authorList>
            <consortium name="Lawrence Berkeley National Laboratory"/>
            <person name="Ahrendt S."/>
            <person name="Sahu N."/>
            <person name="Indic B."/>
            <person name="Wong-Bajracharya J."/>
            <person name="Merenyi Z."/>
            <person name="Ke H.-M."/>
            <person name="Monk M."/>
            <person name="Kocsube S."/>
            <person name="Drula E."/>
            <person name="Lipzen A."/>
            <person name="Balint B."/>
            <person name="Henrissat B."/>
            <person name="Andreopoulos B."/>
            <person name="Martin F.M."/>
            <person name="Harder C.B."/>
            <person name="Rigling D."/>
            <person name="Ford K.L."/>
            <person name="Foster G.D."/>
            <person name="Pangilinan J."/>
            <person name="Papanicolaou A."/>
            <person name="Barry K."/>
            <person name="LaButti K."/>
            <person name="Viragh M."/>
            <person name="Koriabine M."/>
            <person name="Yan M."/>
            <person name="Riley R."/>
            <person name="Champramary S."/>
            <person name="Plett K.L."/>
            <person name="Tsai I.J."/>
            <person name="Slot J."/>
            <person name="Sipos G."/>
            <person name="Plett J."/>
            <person name="Nagy L.G."/>
            <person name="Grigoriev I.V."/>
        </authorList>
    </citation>
    <scope>NUCLEOTIDE SEQUENCE</scope>
    <source>
        <strain evidence="14">FPL87.14</strain>
    </source>
</reference>
<dbReference type="AlphaFoldDB" id="A0AA39MP93"/>
<dbReference type="InterPro" id="IPR000254">
    <property type="entry name" value="CBD"/>
</dbReference>
<dbReference type="SMART" id="SM00236">
    <property type="entry name" value="fCBD"/>
    <property type="match status" value="1"/>
</dbReference>
<dbReference type="InterPro" id="IPR035971">
    <property type="entry name" value="CBD_sf"/>
</dbReference>
<proteinExistence type="inferred from homology"/>
<evidence type="ECO:0000259" key="13">
    <source>
        <dbReference type="PROSITE" id="PS51164"/>
    </source>
</evidence>
<evidence type="ECO:0000313" key="14">
    <source>
        <dbReference type="EMBL" id="KAK0441019.1"/>
    </source>
</evidence>
<feature type="chain" id="PRO_5041489488" description="Glucanase" evidence="12">
    <location>
        <begin position="21"/>
        <end position="464"/>
    </location>
</feature>
<dbReference type="PROSITE" id="PS00655">
    <property type="entry name" value="GLYCOSYL_HYDROL_F6_1"/>
    <property type="match status" value="1"/>
</dbReference>
<evidence type="ECO:0000256" key="4">
    <source>
        <dbReference type="ARBA" id="ARBA00023157"/>
    </source>
</evidence>
<dbReference type="InterPro" id="IPR016288">
    <property type="entry name" value="Beta_cellobiohydrolase"/>
</dbReference>
<feature type="active site" description="Proton acceptor" evidence="8">
    <location>
        <position position="419"/>
    </location>
</feature>
<dbReference type="PANTHER" id="PTHR34876">
    <property type="match status" value="1"/>
</dbReference>
<accession>A0AA39MP93</accession>
<dbReference type="EMBL" id="JAUEPT010000031">
    <property type="protein sequence ID" value="KAK0441019.1"/>
    <property type="molecule type" value="Genomic_DNA"/>
</dbReference>
<sequence>MFKFSALAALVVILPAFVKAQSQLYGQCGGIGWSKSSVAAPSDLPLTCTAGGATTCVSGATCTVLNDYYSQCLPGSAASTTVVTSKSSSTASATSTSSGPASSPSSPPIAGNPFEGYEIYLSPYYAAEVTAAAQVMTSSTMASKALEIAQVPTFTWFDAVAKVPDLGTYLADAQSLQTSSGKNYLVQIVVYDLPDRDCAALASNGEFSIADDGLSKYENYIDQLVAQIEKFPDVRVVAVIEPDSLANLVTNLSVAKCANAQTAYKAGVTYAMQQLNSVGVYMYLDAGHAGWLGWPANLSPAAQLFNSLYTSAGSPQFVRGLATDVANYNALSAASPDPITSGNPNYDEIHYINALAPLLTSMPAHFIVDQGRSGRQNIRTAWGDWCNVLGAGFGTRPTTNTGSSLIDSIVWVKPGGECDGTSNTSSPRYDAHCGQSDAAPNAPEAGTWFQAYFETLVSDASPAL</sequence>
<keyword evidence="3 12" id="KW-0136">Cellulose degradation</keyword>
<dbReference type="PROSITE" id="PS00656">
    <property type="entry name" value="GLYCOSYL_HYDROL_F6_2"/>
    <property type="match status" value="1"/>
</dbReference>
<protein>
    <recommendedName>
        <fullName evidence="12">Glucanase</fullName>
        <ecNumber evidence="12">3.2.1.-</ecNumber>
    </recommendedName>
</protein>
<keyword evidence="15" id="KW-1185">Reference proteome</keyword>
<feature type="active site" description="Proton donor" evidence="8 11">
    <location>
        <position position="243"/>
    </location>
</feature>
<keyword evidence="7 12" id="KW-0624">Polysaccharide degradation</keyword>
<feature type="binding site" evidence="9">
    <location>
        <position position="385"/>
    </location>
    <ligand>
        <name>substrate</name>
    </ligand>
</feature>
<dbReference type="EC" id="3.2.1.-" evidence="12"/>
<feature type="binding site" evidence="9">
    <location>
        <position position="291"/>
    </location>
    <ligand>
        <name>substrate</name>
    </ligand>
</feature>
<dbReference type="GO" id="GO:0005576">
    <property type="term" value="C:extracellular region"/>
    <property type="evidence" value="ECO:0007669"/>
    <property type="project" value="InterPro"/>
</dbReference>
<dbReference type="InterPro" id="IPR001524">
    <property type="entry name" value="Glyco_hydro_6_CS"/>
</dbReference>
<feature type="active site" evidence="10">
    <location>
        <position position="197"/>
    </location>
</feature>
<evidence type="ECO:0000256" key="6">
    <source>
        <dbReference type="ARBA" id="ARBA00023295"/>
    </source>
</evidence>
<comment type="caution">
    <text evidence="14">The sequence shown here is derived from an EMBL/GenBank/DDBJ whole genome shotgun (WGS) entry which is preliminary data.</text>
</comment>
<name>A0AA39MP93_9AGAR</name>
<gene>
    <name evidence="14" type="ORF">EV421DRAFT_741143</name>
</gene>
<feature type="binding site" evidence="9">
    <location>
        <position position="413"/>
    </location>
    <ligand>
        <name>substrate</name>
    </ligand>
</feature>
<evidence type="ECO:0000256" key="2">
    <source>
        <dbReference type="ARBA" id="ARBA00022801"/>
    </source>
</evidence>
<dbReference type="SUPFAM" id="SSF51989">
    <property type="entry name" value="Glycosyl hydrolases family 6, cellulases"/>
    <property type="match status" value="1"/>
</dbReference>
<feature type="binding site" evidence="9">
    <location>
        <position position="417"/>
    </location>
    <ligand>
        <name>substrate</name>
    </ligand>
</feature>
<dbReference type="FunFam" id="3.20.20.40:FF:000001">
    <property type="entry name" value="Glucanase"/>
    <property type="match status" value="1"/>
</dbReference>
<organism evidence="14 15">
    <name type="scientific">Armillaria borealis</name>
    <dbReference type="NCBI Taxonomy" id="47425"/>
    <lineage>
        <taxon>Eukaryota</taxon>
        <taxon>Fungi</taxon>
        <taxon>Dikarya</taxon>
        <taxon>Basidiomycota</taxon>
        <taxon>Agaricomycotina</taxon>
        <taxon>Agaricomycetes</taxon>
        <taxon>Agaricomycetidae</taxon>
        <taxon>Agaricales</taxon>
        <taxon>Marasmiineae</taxon>
        <taxon>Physalacriaceae</taxon>
        <taxon>Armillaria</taxon>
    </lineage>
</organism>
<evidence type="ECO:0000256" key="1">
    <source>
        <dbReference type="ARBA" id="ARBA00022729"/>
    </source>
</evidence>
<keyword evidence="4" id="KW-1015">Disulfide bond</keyword>
<evidence type="ECO:0000256" key="5">
    <source>
        <dbReference type="ARBA" id="ARBA00023277"/>
    </source>
</evidence>
<feature type="binding site" evidence="9">
    <location>
        <position position="288"/>
    </location>
    <ligand>
        <name>substrate</name>
    </ligand>
</feature>
<evidence type="ECO:0000256" key="11">
    <source>
        <dbReference type="PROSITE-ProRule" id="PRU10057"/>
    </source>
</evidence>
<feature type="binding site" evidence="9">
    <location>
        <position position="158"/>
    </location>
    <ligand>
        <name>substrate</name>
    </ligand>
</feature>
<feature type="signal peptide" evidence="12">
    <location>
        <begin position="1"/>
        <end position="20"/>
    </location>
</feature>
<feature type="domain" description="CBM1" evidence="13">
    <location>
        <begin position="20"/>
        <end position="73"/>
    </location>
</feature>
<feature type="binding site" evidence="9">
    <location>
        <position position="156"/>
    </location>
    <ligand>
        <name>substrate</name>
    </ligand>
</feature>
<dbReference type="GO" id="GO:0030245">
    <property type="term" value="P:cellulose catabolic process"/>
    <property type="evidence" value="ECO:0007669"/>
    <property type="project" value="UniProtKB-KW"/>
</dbReference>
<dbReference type="Pfam" id="PF01341">
    <property type="entry name" value="Glyco_hydro_6"/>
    <property type="match status" value="1"/>
</dbReference>
<keyword evidence="1 12" id="KW-0732">Signal</keyword>
<evidence type="ECO:0000256" key="8">
    <source>
        <dbReference type="PIRSR" id="PIRSR001100-1"/>
    </source>
</evidence>
<comment type="similarity">
    <text evidence="12">Belongs to the glycosyl hydrolase family 6.</text>
</comment>
<dbReference type="PRINTS" id="PR00733">
    <property type="entry name" value="GLHYDRLASE6"/>
</dbReference>
<evidence type="ECO:0000256" key="10">
    <source>
        <dbReference type="PROSITE-ProRule" id="PRU10056"/>
    </source>
</evidence>
<evidence type="ECO:0000256" key="3">
    <source>
        <dbReference type="ARBA" id="ARBA00023001"/>
    </source>
</evidence>
<keyword evidence="6 12" id="KW-0326">Glycosidase</keyword>
<evidence type="ECO:0000256" key="9">
    <source>
        <dbReference type="PIRSR" id="PIRSR001100-2"/>
    </source>
</evidence>
<keyword evidence="2 12" id="KW-0378">Hydrolase</keyword>
<dbReference type="Proteomes" id="UP001175226">
    <property type="component" value="Unassembled WGS sequence"/>
</dbReference>
<dbReference type="InterPro" id="IPR036434">
    <property type="entry name" value="Beta_cellobiohydrolase_sf"/>
</dbReference>
<dbReference type="Gene3D" id="3.20.20.40">
    <property type="entry name" value="1, 4-beta cellobiohydrolase"/>
    <property type="match status" value="1"/>
</dbReference>
<evidence type="ECO:0000256" key="12">
    <source>
        <dbReference type="RuleBase" id="RU361186"/>
    </source>
</evidence>
<dbReference type="GO" id="GO:0004553">
    <property type="term" value="F:hydrolase activity, hydrolyzing O-glycosyl compounds"/>
    <property type="evidence" value="ECO:0007669"/>
    <property type="project" value="InterPro"/>
</dbReference>
<dbReference type="PIRSF" id="PIRSF001100">
    <property type="entry name" value="Beta_cellobiohydrolase"/>
    <property type="match status" value="1"/>
</dbReference>
<evidence type="ECO:0000313" key="15">
    <source>
        <dbReference type="Proteomes" id="UP001175226"/>
    </source>
</evidence>